<evidence type="ECO:0000313" key="8">
    <source>
        <dbReference type="Proteomes" id="UP000887320"/>
    </source>
</evidence>
<dbReference type="AlphaFoldDB" id="A0A6A1RTD2"/>
<proteinExistence type="predicted"/>
<evidence type="ECO:0000313" key="7">
    <source>
        <dbReference type="EMBL" id="MCF0266738.1"/>
    </source>
</evidence>
<feature type="transmembrane region" description="Helical" evidence="6">
    <location>
        <begin position="386"/>
        <end position="406"/>
    </location>
</feature>
<feature type="transmembrane region" description="Helical" evidence="6">
    <location>
        <begin position="84"/>
        <end position="107"/>
    </location>
</feature>
<feature type="transmembrane region" description="Helical" evidence="6">
    <location>
        <begin position="213"/>
        <end position="238"/>
    </location>
</feature>
<accession>A0A6A1RTD2</accession>
<dbReference type="Gene3D" id="1.20.1250.20">
    <property type="entry name" value="MFS general substrate transporter like domains"/>
    <property type="match status" value="1"/>
</dbReference>
<keyword evidence="5 6" id="KW-0472">Membrane</keyword>
<dbReference type="PRINTS" id="PR01035">
    <property type="entry name" value="TCRTETA"/>
</dbReference>
<keyword evidence="2" id="KW-0813">Transport</keyword>
<feature type="transmembrane region" description="Helical" evidence="6">
    <location>
        <begin position="303"/>
        <end position="320"/>
    </location>
</feature>
<dbReference type="InterPro" id="IPR011701">
    <property type="entry name" value="MFS"/>
</dbReference>
<feature type="transmembrane region" description="Helical" evidence="6">
    <location>
        <begin position="113"/>
        <end position="130"/>
    </location>
</feature>
<keyword evidence="3 6" id="KW-0812">Transmembrane</keyword>
<evidence type="ECO:0000256" key="2">
    <source>
        <dbReference type="ARBA" id="ARBA00022448"/>
    </source>
</evidence>
<dbReference type="PANTHER" id="PTHR42718:SF9">
    <property type="entry name" value="MAJOR FACILITATOR SUPERFAMILY MULTIDRUG TRANSPORTER MFSC"/>
    <property type="match status" value="1"/>
</dbReference>
<feature type="transmembrane region" description="Helical" evidence="6">
    <location>
        <begin position="142"/>
        <end position="167"/>
    </location>
</feature>
<feature type="transmembrane region" description="Helical" evidence="6">
    <location>
        <begin position="173"/>
        <end position="192"/>
    </location>
</feature>
<feature type="transmembrane region" description="Helical" evidence="6">
    <location>
        <begin position="278"/>
        <end position="297"/>
    </location>
</feature>
<dbReference type="EMBL" id="JAHWXT010000009">
    <property type="protein sequence ID" value="MCF0266738.1"/>
    <property type="molecule type" value="Genomic_DNA"/>
</dbReference>
<evidence type="ECO:0000256" key="4">
    <source>
        <dbReference type="ARBA" id="ARBA00022989"/>
    </source>
</evidence>
<dbReference type="GO" id="GO:0022857">
    <property type="term" value="F:transmembrane transporter activity"/>
    <property type="evidence" value="ECO:0007669"/>
    <property type="project" value="InterPro"/>
</dbReference>
<dbReference type="CDD" id="cd17321">
    <property type="entry name" value="MFS_MMR_MDR_like"/>
    <property type="match status" value="1"/>
</dbReference>
<dbReference type="PANTHER" id="PTHR42718">
    <property type="entry name" value="MAJOR FACILITATOR SUPERFAMILY MULTIDRUG TRANSPORTER MFSC"/>
    <property type="match status" value="1"/>
</dbReference>
<feature type="transmembrane region" description="Helical" evidence="6">
    <location>
        <begin position="341"/>
        <end position="366"/>
    </location>
</feature>
<evidence type="ECO:0000256" key="1">
    <source>
        <dbReference type="ARBA" id="ARBA00004141"/>
    </source>
</evidence>
<evidence type="ECO:0000256" key="5">
    <source>
        <dbReference type="ARBA" id="ARBA00023136"/>
    </source>
</evidence>
<dbReference type="SUPFAM" id="SSF103473">
    <property type="entry name" value="MFS general substrate transporter"/>
    <property type="match status" value="1"/>
</dbReference>
<reference evidence="7" key="1">
    <citation type="submission" date="2021-07" db="EMBL/GenBank/DDBJ databases">
        <authorList>
            <person name="Fernandez M."/>
            <person name="Pereira P."/>
            <person name="Torres Tejerizo G.A."/>
            <person name="Gonzalez P."/>
            <person name="Agostini E."/>
        </authorList>
    </citation>
    <scope>NUCLEOTIDE SEQUENCE</scope>
    <source>
        <strain evidence="7">SFC 500-1A</strain>
    </source>
</reference>
<feature type="transmembrane region" description="Helical" evidence="6">
    <location>
        <begin position="46"/>
        <end position="72"/>
    </location>
</feature>
<dbReference type="GO" id="GO:0016020">
    <property type="term" value="C:membrane"/>
    <property type="evidence" value="ECO:0007669"/>
    <property type="project" value="UniProtKB-SubCell"/>
</dbReference>
<dbReference type="Pfam" id="PF07690">
    <property type="entry name" value="MFS_1"/>
    <property type="match status" value="1"/>
</dbReference>
<dbReference type="PROSITE" id="PS50850">
    <property type="entry name" value="MFS"/>
    <property type="match status" value="1"/>
</dbReference>
<sequence length="410" mass="43433">MTEQTESLTLTNKTQTGITITLGLSILLASLGTSIVNIVLPTLAEVFLLPFIQVQAVVIGYLISLTITVVIAGRLGDRYGCKSMLIVGLVIFSLASLLCSVAPSLWILVAARSFQGIGAAFLMTLAMALTRQTVSKSQLGRAMGMLGTISALGTALGPVLGGLLIALSGWQSIFGLQFILASIAIILAWVLLPNDCIRKQIPTLSSWQPDQNITPNLMVNLLVAAVMMTTLVIGPFYLSLGLSLNQIQVGLIMGIGPVVAILSGIPSGRLVDRWGSRYIVAIGLIFLIIGSFMLAIVPKLMGLSGYIFPIIILTLGYQLFQAANNTMTLADVPKARQGMVSGLLSLSRNMGLIIGASVMGTIFSFGVGTNQFNQATALAIIDGMQFTFLCAGALMIVGLLISCVSFRRRY</sequence>
<gene>
    <name evidence="7" type="ORF">KW868_19990</name>
</gene>
<dbReference type="RefSeq" id="WP_004719484.1">
    <property type="nucleotide sequence ID" value="NZ_BBRY01000009.1"/>
</dbReference>
<dbReference type="Proteomes" id="UP000887320">
    <property type="component" value="Unassembled WGS sequence"/>
</dbReference>
<evidence type="ECO:0000256" key="6">
    <source>
        <dbReference type="SAM" id="Phobius"/>
    </source>
</evidence>
<evidence type="ECO:0000256" key="3">
    <source>
        <dbReference type="ARBA" id="ARBA00022692"/>
    </source>
</evidence>
<dbReference type="InterPro" id="IPR020846">
    <property type="entry name" value="MFS_dom"/>
</dbReference>
<feature type="transmembrane region" description="Helical" evidence="6">
    <location>
        <begin position="20"/>
        <end position="40"/>
    </location>
</feature>
<dbReference type="InterPro" id="IPR036259">
    <property type="entry name" value="MFS_trans_sf"/>
</dbReference>
<comment type="subcellular location">
    <subcellularLocation>
        <location evidence="1">Membrane</location>
        <topology evidence="1">Multi-pass membrane protein</topology>
    </subcellularLocation>
</comment>
<organism evidence="7 8">
    <name type="scientific">Acinetobacter guillouiae</name>
    <name type="common">Acinetobacter genomosp. 11</name>
    <dbReference type="NCBI Taxonomy" id="106649"/>
    <lineage>
        <taxon>Bacteria</taxon>
        <taxon>Pseudomonadati</taxon>
        <taxon>Pseudomonadota</taxon>
        <taxon>Gammaproteobacteria</taxon>
        <taxon>Moraxellales</taxon>
        <taxon>Moraxellaceae</taxon>
        <taxon>Acinetobacter</taxon>
    </lineage>
</organism>
<feature type="transmembrane region" description="Helical" evidence="6">
    <location>
        <begin position="244"/>
        <end position="266"/>
    </location>
</feature>
<protein>
    <submittedName>
        <fullName evidence="7">MFS transporter</fullName>
    </submittedName>
</protein>
<dbReference type="InterPro" id="IPR001958">
    <property type="entry name" value="Tet-R_TetA/multi-R_MdtG-like"/>
</dbReference>
<name>A0A6A1RTD2_ACIGI</name>
<comment type="caution">
    <text evidence="7">The sequence shown here is derived from an EMBL/GenBank/DDBJ whole genome shotgun (WGS) entry which is preliminary data.</text>
</comment>
<keyword evidence="4 6" id="KW-1133">Transmembrane helix</keyword>